<evidence type="ECO:0000313" key="1">
    <source>
        <dbReference type="EMBL" id="MBA0634834.1"/>
    </source>
</evidence>
<protein>
    <submittedName>
        <fullName evidence="1">Uncharacterized protein</fullName>
    </submittedName>
</protein>
<keyword evidence="2" id="KW-1185">Reference proteome</keyword>
<reference evidence="1 2" key="1">
    <citation type="journal article" date="2019" name="Genome Biol. Evol.">
        <title>Insights into the evolution of the New World diploid cottons (Gossypium, subgenus Houzingenia) based on genome sequencing.</title>
        <authorList>
            <person name="Grover C.E."/>
            <person name="Arick M.A. 2nd"/>
            <person name="Thrash A."/>
            <person name="Conover J.L."/>
            <person name="Sanders W.S."/>
            <person name="Peterson D.G."/>
            <person name="Frelichowski J.E."/>
            <person name="Scheffler J.A."/>
            <person name="Scheffler B.E."/>
            <person name="Wendel J.F."/>
        </authorList>
    </citation>
    <scope>NUCLEOTIDE SEQUENCE [LARGE SCALE GENOMIC DNA]</scope>
    <source>
        <strain evidence="1">27</strain>
        <tissue evidence="1">Leaf</tissue>
    </source>
</reference>
<name>A0A7J8T8W9_GOSDV</name>
<dbReference type="EMBL" id="JABFAC010239520">
    <property type="protein sequence ID" value="MBA0634834.1"/>
    <property type="molecule type" value="Genomic_DNA"/>
</dbReference>
<gene>
    <name evidence="1" type="ORF">Godav_022058</name>
</gene>
<accession>A0A7J8T8W9</accession>
<dbReference type="AlphaFoldDB" id="A0A7J8T8W9"/>
<organism evidence="1 2">
    <name type="scientific">Gossypium davidsonii</name>
    <name type="common">Davidson's cotton</name>
    <name type="synonym">Gossypium klotzschianum subsp. davidsonii</name>
    <dbReference type="NCBI Taxonomy" id="34287"/>
    <lineage>
        <taxon>Eukaryota</taxon>
        <taxon>Viridiplantae</taxon>
        <taxon>Streptophyta</taxon>
        <taxon>Embryophyta</taxon>
        <taxon>Tracheophyta</taxon>
        <taxon>Spermatophyta</taxon>
        <taxon>Magnoliopsida</taxon>
        <taxon>eudicotyledons</taxon>
        <taxon>Gunneridae</taxon>
        <taxon>Pentapetalae</taxon>
        <taxon>rosids</taxon>
        <taxon>malvids</taxon>
        <taxon>Malvales</taxon>
        <taxon>Malvaceae</taxon>
        <taxon>Malvoideae</taxon>
        <taxon>Gossypium</taxon>
    </lineage>
</organism>
<evidence type="ECO:0000313" key="2">
    <source>
        <dbReference type="Proteomes" id="UP000593561"/>
    </source>
</evidence>
<proteinExistence type="predicted"/>
<comment type="caution">
    <text evidence="1">The sequence shown here is derived from an EMBL/GenBank/DDBJ whole genome shotgun (WGS) entry which is preliminary data.</text>
</comment>
<dbReference type="Proteomes" id="UP000593561">
    <property type="component" value="Unassembled WGS sequence"/>
</dbReference>
<sequence length="51" mass="5884">MELYEQDECFTELINLFSVTRNKKNSTISSTHTPMDEDVPSAFPLRYSPSL</sequence>